<dbReference type="STRING" id="649639.Bcell_3606"/>
<feature type="binding site" evidence="2">
    <location>
        <position position="159"/>
    </location>
    <ligand>
        <name>substrate</name>
    </ligand>
</feature>
<evidence type="ECO:0000256" key="2">
    <source>
        <dbReference type="PIRSR" id="PIRSR620023-2"/>
    </source>
</evidence>
<accession>E6TS78</accession>
<evidence type="ECO:0000256" key="1">
    <source>
        <dbReference type="PIRSR" id="PIRSR620023-1"/>
    </source>
</evidence>
<dbReference type="NCBIfam" id="TIGR03590">
    <property type="entry name" value="PseG"/>
    <property type="match status" value="1"/>
</dbReference>
<sequence>MMVLNVIIRVDASINIGSGHVMRCLVLAEMLKEERVEVCFICKNIRGNLIGIIKDNGFKVLELPNILNELEDADKTVQYLKEMDITWIVIDHYSLGEKYESIVRPFVNKIMVIDDLANRKHDCDLLLDQNFYSNMRNRYNHLVSSTCKKYLGPNYLLLRQEFNNVKGLTYQPTQVSKILIFYGGSDQTNETEKVLTAIKQHNFTSLAVDVVVGSSNLNISTIKKMCTDIGATFHYQINYITKLMVEADVSFGAGGITMWERCYLGLPSIVTIVAENQRKSVEDTHEHGAIINIGWHENITEKSYIKVLKDLREGKISLVQLSERSRALVRNNGCLQHPIVKEIIGN</sequence>
<gene>
    <name evidence="3" type="ordered locus">Bcell_3606</name>
</gene>
<keyword evidence="4" id="KW-1185">Reference proteome</keyword>
<proteinExistence type="predicted"/>
<dbReference type="Proteomes" id="UP000001401">
    <property type="component" value="Chromosome"/>
</dbReference>
<dbReference type="InterPro" id="IPR020023">
    <property type="entry name" value="PseG"/>
</dbReference>
<dbReference type="Gene3D" id="3.40.50.2000">
    <property type="entry name" value="Glycogen Phosphorylase B"/>
    <property type="match status" value="1"/>
</dbReference>
<protein>
    <submittedName>
        <fullName evidence="3">Pseudaminic acid biosynthesis-associated protein PseG</fullName>
    </submittedName>
</protein>
<name>E6TS78_EVAC2</name>
<dbReference type="KEGG" id="bco:Bcell_3606"/>
<dbReference type="AlphaFoldDB" id="E6TS78"/>
<feature type="binding site" evidence="2">
    <location>
        <position position="260"/>
    </location>
    <ligand>
        <name>substrate</name>
    </ligand>
</feature>
<dbReference type="Gene3D" id="3.40.50.11190">
    <property type="match status" value="1"/>
</dbReference>
<dbReference type="eggNOG" id="COG3980">
    <property type="taxonomic scope" value="Bacteria"/>
</dbReference>
<organism evidence="3 4">
    <name type="scientific">Evansella cellulosilytica (strain ATCC 21833 / DSM 2522 / FERM P-1141 / JCM 9156 / N-4)</name>
    <name type="common">Bacillus cellulosilyticus</name>
    <dbReference type="NCBI Taxonomy" id="649639"/>
    <lineage>
        <taxon>Bacteria</taxon>
        <taxon>Bacillati</taxon>
        <taxon>Bacillota</taxon>
        <taxon>Bacilli</taxon>
        <taxon>Bacillales</taxon>
        <taxon>Bacillaceae</taxon>
        <taxon>Evansella</taxon>
    </lineage>
</organism>
<dbReference type="RefSeq" id="WP_013490178.1">
    <property type="nucleotide sequence ID" value="NC_014829.1"/>
</dbReference>
<reference evidence="3" key="1">
    <citation type="submission" date="2010-12" db="EMBL/GenBank/DDBJ databases">
        <title>Complete sequence of Bacillus cellulosilyticus DSM 2522.</title>
        <authorList>
            <consortium name="US DOE Joint Genome Institute"/>
            <person name="Lucas S."/>
            <person name="Copeland A."/>
            <person name="Lapidus A."/>
            <person name="Cheng J.-F."/>
            <person name="Bruce D."/>
            <person name="Goodwin L."/>
            <person name="Pitluck S."/>
            <person name="Chertkov O."/>
            <person name="Detter J.C."/>
            <person name="Han C."/>
            <person name="Tapia R."/>
            <person name="Land M."/>
            <person name="Hauser L."/>
            <person name="Jeffries C."/>
            <person name="Kyrpides N."/>
            <person name="Ivanova N."/>
            <person name="Mikhailova N."/>
            <person name="Brumm P."/>
            <person name="Mead D."/>
            <person name="Woyke T."/>
        </authorList>
    </citation>
    <scope>NUCLEOTIDE SEQUENCE [LARGE SCALE GENOMIC DNA]</scope>
    <source>
        <strain evidence="3">DSM 2522</strain>
    </source>
</reference>
<evidence type="ECO:0000313" key="3">
    <source>
        <dbReference type="EMBL" id="ADU31847.1"/>
    </source>
</evidence>
<evidence type="ECO:0000313" key="4">
    <source>
        <dbReference type="Proteomes" id="UP000001401"/>
    </source>
</evidence>
<dbReference type="HOGENOM" id="CLU_023406_0_0_9"/>
<dbReference type="EMBL" id="CP002394">
    <property type="protein sequence ID" value="ADU31847.1"/>
    <property type="molecule type" value="Genomic_DNA"/>
</dbReference>
<feature type="active site" description="Proton acceptor" evidence="1">
    <location>
        <position position="20"/>
    </location>
</feature>